<organism evidence="2 3">
    <name type="scientific">Actinoplanes teichomyceticus</name>
    <dbReference type="NCBI Taxonomy" id="1867"/>
    <lineage>
        <taxon>Bacteria</taxon>
        <taxon>Bacillati</taxon>
        <taxon>Actinomycetota</taxon>
        <taxon>Actinomycetes</taxon>
        <taxon>Micromonosporales</taxon>
        <taxon>Micromonosporaceae</taxon>
        <taxon>Actinoplanes</taxon>
    </lineage>
</organism>
<name>A0A561WNE7_ACTTI</name>
<feature type="region of interest" description="Disordered" evidence="1">
    <location>
        <begin position="34"/>
        <end position="66"/>
    </location>
</feature>
<dbReference type="Proteomes" id="UP000320239">
    <property type="component" value="Unassembled WGS sequence"/>
</dbReference>
<evidence type="ECO:0000256" key="1">
    <source>
        <dbReference type="SAM" id="MobiDB-lite"/>
    </source>
</evidence>
<evidence type="ECO:0000313" key="2">
    <source>
        <dbReference type="EMBL" id="TWG25375.1"/>
    </source>
</evidence>
<proteinExistence type="predicted"/>
<comment type="caution">
    <text evidence="2">The sequence shown here is derived from an EMBL/GenBank/DDBJ whole genome shotgun (WGS) entry which is preliminary data.</text>
</comment>
<dbReference type="AlphaFoldDB" id="A0A561WNE7"/>
<feature type="region of interest" description="Disordered" evidence="1">
    <location>
        <begin position="183"/>
        <end position="219"/>
    </location>
</feature>
<accession>A0A561WNE7</accession>
<evidence type="ECO:0000313" key="3">
    <source>
        <dbReference type="Proteomes" id="UP000320239"/>
    </source>
</evidence>
<dbReference type="EMBL" id="VIWY01000001">
    <property type="protein sequence ID" value="TWG25375.1"/>
    <property type="molecule type" value="Genomic_DNA"/>
</dbReference>
<keyword evidence="3" id="KW-1185">Reference proteome</keyword>
<reference evidence="2 3" key="1">
    <citation type="submission" date="2019-06" db="EMBL/GenBank/DDBJ databases">
        <title>Sequencing the genomes of 1000 actinobacteria strains.</title>
        <authorList>
            <person name="Klenk H.-P."/>
        </authorList>
    </citation>
    <scope>NUCLEOTIDE SEQUENCE [LARGE SCALE GENOMIC DNA]</scope>
    <source>
        <strain evidence="2 3">DSM 43866</strain>
    </source>
</reference>
<sequence>MGHGHGEPQTWQFQSGRWCRCSVSCVVVNSPPEIRPWSTTSPQSGPGRRAGAIPCSSRDGVPRTGRSVRMARPFGRWSVVITAPVRVVLERVVATGTASLPGRQVPGASRIPLRVPGVRGGRCHALPRPLRPVGPGVCRPGWRGRAGLLRLRHGVVVLRGRRLPHRGRAPCRVRHGRLWNQPIDARGRQPAPASTPQGSPVAAMTRRNRHRVSSHATSRHAAILERERLDVSCQGAERLIVSRLRSIVWE</sequence>
<gene>
    <name evidence="2" type="ORF">FHX34_101341</name>
</gene>
<protein>
    <submittedName>
        <fullName evidence="2">Uncharacterized protein</fullName>
    </submittedName>
</protein>